<organism evidence="2 3">
    <name type="scientific">Protomyces lactucae-debilis</name>
    <dbReference type="NCBI Taxonomy" id="2754530"/>
    <lineage>
        <taxon>Eukaryota</taxon>
        <taxon>Fungi</taxon>
        <taxon>Dikarya</taxon>
        <taxon>Ascomycota</taxon>
        <taxon>Taphrinomycotina</taxon>
        <taxon>Taphrinomycetes</taxon>
        <taxon>Taphrinales</taxon>
        <taxon>Protomycetaceae</taxon>
        <taxon>Protomyces</taxon>
    </lineage>
</organism>
<dbReference type="InterPro" id="IPR043141">
    <property type="entry name" value="Ribosomal_uL10-like_sf"/>
</dbReference>
<proteinExistence type="inferred from homology"/>
<dbReference type="GeneID" id="63788907"/>
<evidence type="ECO:0000313" key="2">
    <source>
        <dbReference type="EMBL" id="ORY81466.1"/>
    </source>
</evidence>
<accession>A0A1Y2FDR8</accession>
<gene>
    <name evidence="2" type="ORF">BCR37DRAFT_45887</name>
</gene>
<comment type="similarity">
    <text evidence="1">Belongs to the universal ribosomal protein uL10 family.</text>
</comment>
<sequence length="275" mass="30013">MQNRSIVQACLHARGYASVAAVPSGAIKIDPEVFNRQSVKPAGSRKSILHADYVDYYRRHRTMLLLQHNNLTQADLLKLRTEFKALGARIRIVRVGIFQHAVRVAEVTKADEALQQLDVNSKQVYKLTKRLGRERLGVGLRLTDLLSGPICAITFNPSPQQASTATETREETVSNDAVEPEALQKVLSLVKSTNNKMLLLGGKFEDTVFAVDALERVSQLPALPILQGQLLSLLGASAQRLVALLGSPAQRLAATVDGRRVQLEEEGSDGSSKSA</sequence>
<protein>
    <recommendedName>
        <fullName evidence="4">Ribosomal protein L10-domain-containing protein</fullName>
    </recommendedName>
</protein>
<dbReference type="EMBL" id="MCFI01000011">
    <property type="protein sequence ID" value="ORY81466.1"/>
    <property type="molecule type" value="Genomic_DNA"/>
</dbReference>
<reference evidence="2 3" key="1">
    <citation type="submission" date="2016-07" db="EMBL/GenBank/DDBJ databases">
        <title>Pervasive Adenine N6-methylation of Active Genes in Fungi.</title>
        <authorList>
            <consortium name="DOE Joint Genome Institute"/>
            <person name="Mondo S.J."/>
            <person name="Dannebaum R.O."/>
            <person name="Kuo R.C."/>
            <person name="Labutti K."/>
            <person name="Haridas S."/>
            <person name="Kuo A."/>
            <person name="Salamov A."/>
            <person name="Ahrendt S.R."/>
            <person name="Lipzen A."/>
            <person name="Sullivan W."/>
            <person name="Andreopoulos W.B."/>
            <person name="Clum A."/>
            <person name="Lindquist E."/>
            <person name="Daum C."/>
            <person name="Ramamoorthy G.K."/>
            <person name="Gryganskyi A."/>
            <person name="Culley D."/>
            <person name="Magnuson J.K."/>
            <person name="James T.Y."/>
            <person name="O'Malley M.A."/>
            <person name="Stajich J.E."/>
            <person name="Spatafora J.W."/>
            <person name="Visel A."/>
            <person name="Grigoriev I.V."/>
        </authorList>
    </citation>
    <scope>NUCLEOTIDE SEQUENCE [LARGE SCALE GENOMIC DNA]</scope>
    <source>
        <strain evidence="2 3">12-1054</strain>
    </source>
</reference>
<dbReference type="OMA" id="VLHSQYV"/>
<dbReference type="RefSeq" id="XP_040724842.1">
    <property type="nucleotide sequence ID" value="XM_040872308.1"/>
</dbReference>
<dbReference type="Gene3D" id="3.30.70.1730">
    <property type="match status" value="1"/>
</dbReference>
<evidence type="ECO:0000313" key="3">
    <source>
        <dbReference type="Proteomes" id="UP000193685"/>
    </source>
</evidence>
<comment type="caution">
    <text evidence="2">The sequence shown here is derived from an EMBL/GenBank/DDBJ whole genome shotgun (WGS) entry which is preliminary data.</text>
</comment>
<dbReference type="OrthoDB" id="360689at2759"/>
<evidence type="ECO:0000256" key="1">
    <source>
        <dbReference type="ARBA" id="ARBA00008889"/>
    </source>
</evidence>
<dbReference type="InterPro" id="IPR047865">
    <property type="entry name" value="Ribosomal_uL10_bac_type"/>
</dbReference>
<dbReference type="Proteomes" id="UP000193685">
    <property type="component" value="Unassembled WGS sequence"/>
</dbReference>
<keyword evidence="3" id="KW-1185">Reference proteome</keyword>
<dbReference type="SUPFAM" id="SSF160369">
    <property type="entry name" value="Ribosomal protein L10-like"/>
    <property type="match status" value="1"/>
</dbReference>
<dbReference type="PANTHER" id="PTHR11560">
    <property type="entry name" value="39S RIBOSOMAL PROTEIN L10, MITOCHONDRIAL"/>
    <property type="match status" value="1"/>
</dbReference>
<dbReference type="AlphaFoldDB" id="A0A1Y2FDR8"/>
<name>A0A1Y2FDR8_PROLT</name>
<evidence type="ECO:0008006" key="4">
    <source>
        <dbReference type="Google" id="ProtNLM"/>
    </source>
</evidence>
<dbReference type="STRING" id="56484.A0A1Y2FDR8"/>